<dbReference type="Gene3D" id="3.90.70.130">
    <property type="match status" value="1"/>
</dbReference>
<feature type="compositionally biased region" description="Basic residues" evidence="2">
    <location>
        <begin position="138"/>
        <end position="149"/>
    </location>
</feature>
<feature type="compositionally biased region" description="Basic and acidic residues" evidence="2">
    <location>
        <begin position="150"/>
        <end position="182"/>
    </location>
</feature>
<dbReference type="InParanoid" id="A0A5J5EVW0"/>
<dbReference type="Proteomes" id="UP000326924">
    <property type="component" value="Unassembled WGS sequence"/>
</dbReference>
<protein>
    <submittedName>
        <fullName evidence="4">Peptidase family C78-domain-containing protein</fullName>
    </submittedName>
</protein>
<name>A0A5J5EVW0_9PEZI</name>
<dbReference type="InterPro" id="IPR012462">
    <property type="entry name" value="UFSP1/2_DUB_cat"/>
</dbReference>
<dbReference type="OrthoDB" id="288987at2759"/>
<sequence>MVEFFNGTNASPSSSSARLSQESFARPDPCPFCQLPARDEYSLLLHIESEHAEDNPFPGAPSAYAEYYFDNASVDDERLINSCIGDSDSSYILCPEDGCEEYISLLDLQTHMDFHDAENLAMEQTQAVAKERAGRSGREHRHHHHHHRRREEGAGEAERSEKRREKADSGKHHRNNEKDEKVAFVSAPSRSRSSVRGLSWFERFALAITQPVPDQSRKSRRSDSRRADAVLVRRSDGKRVELRKGEPRKQVAAPAERSYSKGRHSSRSSSKSGIKKLGKSDLGPYAHEDQMPDWLRAELEKGGKTVTVRKQDPATGRLMNVVQIANETPNLIPTIALLSERDPEIVRTYLCHPGTKHIGKQIPKEGGFCGYRNIQMMISYIQAAFPRGSHPFEGRIPTILKMQDLIEEGWAKGINSTAKMETGGIKGTRKYIGTSEAQTLLTSVGLRSRARAFTKSSDSSGGLETQKALLAFVEDYFSAETPADSASSVKIVCTSKPPIYLQHSGHSITIVGMEKWRDGSSSLLVFDPFFSPTEAMKNLAGARKLGSRLRPEVLLKVYRRKMNYLAKYKEFEIILLVSPPPPEVVACSAGGTAQVRTTDERL</sequence>
<evidence type="ECO:0000259" key="3">
    <source>
        <dbReference type="Pfam" id="PF07910"/>
    </source>
</evidence>
<dbReference type="Pfam" id="PF07910">
    <property type="entry name" value="Peptidase_C78"/>
    <property type="match status" value="1"/>
</dbReference>
<proteinExistence type="predicted"/>
<reference evidence="4 5" key="1">
    <citation type="submission" date="2019-09" db="EMBL/GenBank/DDBJ databases">
        <title>Draft genome of the ectomycorrhizal ascomycete Sphaerosporella brunnea.</title>
        <authorList>
            <consortium name="DOE Joint Genome Institute"/>
            <person name="Benucci G.M."/>
            <person name="Marozzi G."/>
            <person name="Antonielli L."/>
            <person name="Sanchez S."/>
            <person name="Marco P."/>
            <person name="Wang X."/>
            <person name="Falini L.B."/>
            <person name="Barry K."/>
            <person name="Haridas S."/>
            <person name="Lipzen A."/>
            <person name="Labutti K."/>
            <person name="Grigoriev I.V."/>
            <person name="Murat C."/>
            <person name="Martin F."/>
            <person name="Albertini E."/>
            <person name="Donnini D."/>
            <person name="Bonito G."/>
        </authorList>
    </citation>
    <scope>NUCLEOTIDE SEQUENCE [LARGE SCALE GENOMIC DNA]</scope>
    <source>
        <strain evidence="4 5">Sb_GMNB300</strain>
    </source>
</reference>
<feature type="region of interest" description="Disordered" evidence="2">
    <location>
        <begin position="1"/>
        <end position="20"/>
    </location>
</feature>
<accession>A0A5J5EVW0</accession>
<evidence type="ECO:0000313" key="4">
    <source>
        <dbReference type="EMBL" id="KAA8904160.1"/>
    </source>
</evidence>
<evidence type="ECO:0000256" key="1">
    <source>
        <dbReference type="ARBA" id="ARBA00022801"/>
    </source>
</evidence>
<feature type="compositionally biased region" description="Basic and acidic residues" evidence="2">
    <location>
        <begin position="215"/>
        <end position="249"/>
    </location>
</feature>
<dbReference type="EMBL" id="VXIS01000112">
    <property type="protein sequence ID" value="KAA8904160.1"/>
    <property type="molecule type" value="Genomic_DNA"/>
</dbReference>
<dbReference type="GO" id="GO:0016787">
    <property type="term" value="F:hydrolase activity"/>
    <property type="evidence" value="ECO:0007669"/>
    <property type="project" value="UniProtKB-KW"/>
</dbReference>
<feature type="compositionally biased region" description="Low complexity" evidence="2">
    <location>
        <begin position="10"/>
        <end position="20"/>
    </location>
</feature>
<feature type="region of interest" description="Disordered" evidence="2">
    <location>
        <begin position="128"/>
        <end position="188"/>
    </location>
</feature>
<feature type="domain" description="UFSP1/2/DUB catalytic" evidence="3">
    <location>
        <begin position="346"/>
        <end position="574"/>
    </location>
</feature>
<organism evidence="4 5">
    <name type="scientific">Sphaerosporella brunnea</name>
    <dbReference type="NCBI Taxonomy" id="1250544"/>
    <lineage>
        <taxon>Eukaryota</taxon>
        <taxon>Fungi</taxon>
        <taxon>Dikarya</taxon>
        <taxon>Ascomycota</taxon>
        <taxon>Pezizomycotina</taxon>
        <taxon>Pezizomycetes</taxon>
        <taxon>Pezizales</taxon>
        <taxon>Pyronemataceae</taxon>
        <taxon>Sphaerosporella</taxon>
    </lineage>
</organism>
<keyword evidence="1" id="KW-0378">Hydrolase</keyword>
<dbReference type="AlphaFoldDB" id="A0A5J5EVW0"/>
<keyword evidence="5" id="KW-1185">Reference proteome</keyword>
<feature type="region of interest" description="Disordered" evidence="2">
    <location>
        <begin position="212"/>
        <end position="287"/>
    </location>
</feature>
<evidence type="ECO:0000256" key="2">
    <source>
        <dbReference type="SAM" id="MobiDB-lite"/>
    </source>
</evidence>
<gene>
    <name evidence="4" type="ORF">FN846DRAFT_779788</name>
</gene>
<comment type="caution">
    <text evidence="4">The sequence shown here is derived from an EMBL/GenBank/DDBJ whole genome shotgun (WGS) entry which is preliminary data.</text>
</comment>
<evidence type="ECO:0000313" key="5">
    <source>
        <dbReference type="Proteomes" id="UP000326924"/>
    </source>
</evidence>